<organism evidence="4 5">
    <name type="scientific">Citrobacter amalonaticus Y19</name>
    <dbReference type="NCBI Taxonomy" id="1261127"/>
    <lineage>
        <taxon>Bacteria</taxon>
        <taxon>Pseudomonadati</taxon>
        <taxon>Pseudomonadota</taxon>
        <taxon>Gammaproteobacteria</taxon>
        <taxon>Enterobacterales</taxon>
        <taxon>Enterobacteriaceae</taxon>
        <taxon>Citrobacter</taxon>
    </lineage>
</organism>
<dbReference type="NCBIfam" id="NF007481">
    <property type="entry name" value="PRK10072.1"/>
    <property type="match status" value="1"/>
</dbReference>
<keyword evidence="1" id="KW-0805">Transcription regulation</keyword>
<evidence type="ECO:0000256" key="1">
    <source>
        <dbReference type="ARBA" id="ARBA00023015"/>
    </source>
</evidence>
<dbReference type="Proteomes" id="UP000034085">
    <property type="component" value="Chromosome"/>
</dbReference>
<dbReference type="SUPFAM" id="SSF47413">
    <property type="entry name" value="lambda repressor-like DNA-binding domains"/>
    <property type="match status" value="1"/>
</dbReference>
<keyword evidence="2" id="KW-0238">DNA-binding</keyword>
<dbReference type="OrthoDB" id="9799384at2"/>
<sequence>MESKDPMFELLSSLEQIVFKEESSKIALTHKPSPFSEFEQLRRGSGLETDDFARALGVTVALVQEWESKRVKPSSTELKLMRLIQANPTLSKQLME</sequence>
<evidence type="ECO:0000313" key="5">
    <source>
        <dbReference type="Proteomes" id="UP000034085"/>
    </source>
</evidence>
<dbReference type="InterPro" id="IPR052359">
    <property type="entry name" value="HTH-type_reg/antitoxin"/>
</dbReference>
<name>A0A0F6TXT0_CITAM</name>
<evidence type="ECO:0000256" key="3">
    <source>
        <dbReference type="ARBA" id="ARBA00023163"/>
    </source>
</evidence>
<proteinExistence type="predicted"/>
<evidence type="ECO:0000313" key="4">
    <source>
        <dbReference type="EMBL" id="AKE60554.1"/>
    </source>
</evidence>
<gene>
    <name evidence="4" type="ORF">F384_19295</name>
</gene>
<dbReference type="GO" id="GO:0003677">
    <property type="term" value="F:DNA binding"/>
    <property type="evidence" value="ECO:0007669"/>
    <property type="project" value="UniProtKB-KW"/>
</dbReference>
<dbReference type="HOGENOM" id="CLU_144725_2_0_6"/>
<dbReference type="Gene3D" id="1.10.260.40">
    <property type="entry name" value="lambda repressor-like DNA-binding domains"/>
    <property type="match status" value="1"/>
</dbReference>
<dbReference type="PANTHER" id="PTHR36511:SF6">
    <property type="entry name" value="TRANSCRIPTIONAL REGULATOR"/>
    <property type="match status" value="1"/>
</dbReference>
<dbReference type="InterPro" id="IPR001387">
    <property type="entry name" value="Cro/C1-type_HTH"/>
</dbReference>
<evidence type="ECO:0000256" key="2">
    <source>
        <dbReference type="ARBA" id="ARBA00023125"/>
    </source>
</evidence>
<dbReference type="PATRIC" id="fig|1261127.3.peg.4030"/>
<dbReference type="KEGG" id="cama:F384_19295"/>
<dbReference type="CDD" id="cd00093">
    <property type="entry name" value="HTH_XRE"/>
    <property type="match status" value="1"/>
</dbReference>
<accession>A0A0F6TXT0</accession>
<reference evidence="4 5" key="1">
    <citation type="journal article" date="2013" name="Appl. Microbiol. Biotechnol.">
        <title>Glycerol assimilation and production of 1,3-propanediol by Citrobacter amalonaticus Y19.</title>
        <authorList>
            <person name="Ainala S.K."/>
            <person name="Ashok S."/>
            <person name="Ko Y."/>
            <person name="Park S."/>
        </authorList>
    </citation>
    <scope>NUCLEOTIDE SEQUENCE [LARGE SCALE GENOMIC DNA]</scope>
    <source>
        <strain evidence="4 5">Y19</strain>
    </source>
</reference>
<dbReference type="InterPro" id="IPR010982">
    <property type="entry name" value="Lambda_DNA-bd_dom_sf"/>
</dbReference>
<dbReference type="PANTHER" id="PTHR36511">
    <property type="entry name" value="MERR FAMILY BACTERIAL REGULATORY PROTEIN"/>
    <property type="match status" value="1"/>
</dbReference>
<dbReference type="AlphaFoldDB" id="A0A0F6TXT0"/>
<keyword evidence="3" id="KW-0804">Transcription</keyword>
<dbReference type="EMBL" id="CP011132">
    <property type="protein sequence ID" value="AKE60554.1"/>
    <property type="molecule type" value="Genomic_DNA"/>
</dbReference>
<dbReference type="RefSeq" id="WP_046491964.1">
    <property type="nucleotide sequence ID" value="NZ_CP011132.1"/>
</dbReference>
<protein>
    <submittedName>
        <fullName evidence="4">Transcriptional regulator</fullName>
    </submittedName>
</protein>